<dbReference type="OrthoDB" id="4478896at2759"/>
<sequence length="258" mass="28724">MSQNRSSGASNSPNNGQRSEIAPGSAGRQTNPIHPGALGPQDGRHPGVLRDASLSRNPGANRLLSGVDMASVPLDQDAYYVVSTPCFSRVVNIITHHVLFSHELYRFFMYRLLKHFLWSEMDMLRIFSNWILPIDTHRLLQLVQEPSGLGMPQICLGYLFSEEIYGNDVDVPLYYFNIVQGWGNSVKVVITPSKSGAAGAAYYQAARGYSTVAIFAICQRALRRCREANLAFSFKRAHNVTEANEFLDQDPVRVGLIF</sequence>
<feature type="region of interest" description="Disordered" evidence="1">
    <location>
        <begin position="1"/>
        <end position="52"/>
    </location>
</feature>
<organism evidence="2 3">
    <name type="scientific">Aspergillus coremiiformis</name>
    <dbReference type="NCBI Taxonomy" id="138285"/>
    <lineage>
        <taxon>Eukaryota</taxon>
        <taxon>Fungi</taxon>
        <taxon>Dikarya</taxon>
        <taxon>Ascomycota</taxon>
        <taxon>Pezizomycotina</taxon>
        <taxon>Eurotiomycetes</taxon>
        <taxon>Eurotiomycetidae</taxon>
        <taxon>Eurotiales</taxon>
        <taxon>Aspergillaceae</taxon>
        <taxon>Aspergillus</taxon>
        <taxon>Aspergillus subgen. Circumdati</taxon>
    </lineage>
</organism>
<reference evidence="3" key="1">
    <citation type="submission" date="2019-04" db="EMBL/GenBank/DDBJ databases">
        <title>Friends and foes A comparative genomics studyof 23 Aspergillus species from section Flavi.</title>
        <authorList>
            <consortium name="DOE Joint Genome Institute"/>
            <person name="Kjaerbolling I."/>
            <person name="Vesth T."/>
            <person name="Frisvad J.C."/>
            <person name="Nybo J.L."/>
            <person name="Theobald S."/>
            <person name="Kildgaard S."/>
            <person name="Isbrandt T."/>
            <person name="Kuo A."/>
            <person name="Sato A."/>
            <person name="Lyhne E.K."/>
            <person name="Kogle M.E."/>
            <person name="Wiebenga A."/>
            <person name="Kun R.S."/>
            <person name="Lubbers R.J."/>
            <person name="Makela M.R."/>
            <person name="Barry K."/>
            <person name="Chovatia M."/>
            <person name="Clum A."/>
            <person name="Daum C."/>
            <person name="Haridas S."/>
            <person name="He G."/>
            <person name="LaButti K."/>
            <person name="Lipzen A."/>
            <person name="Mondo S."/>
            <person name="Riley R."/>
            <person name="Salamov A."/>
            <person name="Simmons B.A."/>
            <person name="Magnuson J.K."/>
            <person name="Henrissat B."/>
            <person name="Mortensen U.H."/>
            <person name="Larsen T.O."/>
            <person name="Devries R.P."/>
            <person name="Grigoriev I.V."/>
            <person name="Machida M."/>
            <person name="Baker S.E."/>
            <person name="Andersen M.R."/>
        </authorList>
    </citation>
    <scope>NUCLEOTIDE SEQUENCE [LARGE SCALE GENOMIC DNA]</scope>
    <source>
        <strain evidence="3">CBS 553.77</strain>
    </source>
</reference>
<dbReference type="EMBL" id="ML739102">
    <property type="protein sequence ID" value="KAE8353274.1"/>
    <property type="molecule type" value="Genomic_DNA"/>
</dbReference>
<feature type="compositionally biased region" description="Polar residues" evidence="1">
    <location>
        <begin position="1"/>
        <end position="18"/>
    </location>
</feature>
<evidence type="ECO:0000313" key="2">
    <source>
        <dbReference type="EMBL" id="KAE8353274.1"/>
    </source>
</evidence>
<protein>
    <submittedName>
        <fullName evidence="2">Uncharacterized protein</fullName>
    </submittedName>
</protein>
<keyword evidence="3" id="KW-1185">Reference proteome</keyword>
<accession>A0A5N6Z6H9</accession>
<evidence type="ECO:0000313" key="3">
    <source>
        <dbReference type="Proteomes" id="UP000327118"/>
    </source>
</evidence>
<gene>
    <name evidence="2" type="ORF">BDV28DRAFT_110941</name>
</gene>
<dbReference type="Proteomes" id="UP000327118">
    <property type="component" value="Unassembled WGS sequence"/>
</dbReference>
<proteinExistence type="predicted"/>
<evidence type="ECO:0000256" key="1">
    <source>
        <dbReference type="SAM" id="MobiDB-lite"/>
    </source>
</evidence>
<name>A0A5N6Z6H9_9EURO</name>
<dbReference type="AlphaFoldDB" id="A0A5N6Z6H9"/>